<evidence type="ECO:0000313" key="1">
    <source>
        <dbReference type="EMBL" id="PPB83632.1"/>
    </source>
</evidence>
<evidence type="ECO:0008006" key="3">
    <source>
        <dbReference type="Google" id="ProtNLM"/>
    </source>
</evidence>
<proteinExistence type="predicted"/>
<dbReference type="RefSeq" id="WP_158249461.1">
    <property type="nucleotide sequence ID" value="NZ_CP062179.1"/>
</dbReference>
<comment type="caution">
    <text evidence="1">The sequence shown here is derived from an EMBL/GenBank/DDBJ whole genome shotgun (WGS) entry which is preliminary data.</text>
</comment>
<protein>
    <recommendedName>
        <fullName evidence="3">GntR family transcriptional regulator</fullName>
    </recommendedName>
</protein>
<organism evidence="1 2">
    <name type="scientific">Mycetohabitans endofungorum</name>
    <dbReference type="NCBI Taxonomy" id="417203"/>
    <lineage>
        <taxon>Bacteria</taxon>
        <taxon>Pseudomonadati</taxon>
        <taxon>Pseudomonadota</taxon>
        <taxon>Betaproteobacteria</taxon>
        <taxon>Burkholderiales</taxon>
        <taxon>Burkholderiaceae</taxon>
        <taxon>Mycetohabitans</taxon>
    </lineage>
</organism>
<keyword evidence="2" id="KW-1185">Reference proteome</keyword>
<reference evidence="1 2" key="1">
    <citation type="submission" date="2018-01" db="EMBL/GenBank/DDBJ databases">
        <title>Genomic Encyclopedia of Type Strains, Phase III (KMG-III): the genomes of soil and plant-associated and newly described type strains.</title>
        <authorList>
            <person name="Whitman W."/>
        </authorList>
    </citation>
    <scope>NUCLEOTIDE SEQUENCE [LARGE SCALE GENOMIC DNA]</scope>
    <source>
        <strain evidence="1 2">HKI456</strain>
    </source>
</reference>
<accession>A0A2P5KA92</accession>
<name>A0A2P5KA92_9BURK</name>
<dbReference type="AlphaFoldDB" id="A0A2P5KA92"/>
<dbReference type="EMBL" id="PRDW01000006">
    <property type="protein sequence ID" value="PPB83632.1"/>
    <property type="molecule type" value="Genomic_DNA"/>
</dbReference>
<sequence>MQTRYVEYLAFPMSARPRTLTEHVIEQLVVALSSGQYPVGTKLPAGSMNLGGGCDAKATRSP</sequence>
<dbReference type="Proteomes" id="UP000243096">
    <property type="component" value="Unassembled WGS sequence"/>
</dbReference>
<evidence type="ECO:0000313" key="2">
    <source>
        <dbReference type="Proteomes" id="UP000243096"/>
    </source>
</evidence>
<gene>
    <name evidence="1" type="ORF">B0O95_10623</name>
</gene>
<dbReference type="OrthoDB" id="5450856at2"/>